<sequence>MNVKEDMLKKKKEINEKTEIFIFVFLAFILLTTWAMTQPFNSGPDEQMRYYVADYIYKHHGALPGGDDPAVRNKVWGISYAYYPVVSYMVSALFMRISRLFADPGYSMFKIARMADVLFVTGAVYFVVKASGKLFPKEKYSREVRWLFAALAGFMPQAIFVGTYVNTDSLALLAAAMILYAWASYLREDWTWKNCILLAVGMAVCALSYYNAYGWILCSFFFFCFTVLLCREEAFSQRVRFLFSRGAVIAAVTLVLCGWWFIRNAVLYNGDFLGRKSCAECAEKYAQKDYRPSLYPTPAKLGWNWKDIILYQDPGWYHNWILTVCVSFIGTFGQMEIYMPYTVSKLYMLFFAVGIISVFFVKETFDLRKKMYVAQRKAVGNDRWKIKTKVISREWNKEGIFHLMMVFLIMIPVFLFLYYVYYSDNQPQGRYLMPALYPLMYFVTLGWNNILTKTVKNEKVRSLIYRVLTVLLVISPFACWAFLILP</sequence>
<evidence type="ECO:0000256" key="5">
    <source>
        <dbReference type="ARBA" id="ARBA00022692"/>
    </source>
</evidence>
<dbReference type="InterPro" id="IPR050297">
    <property type="entry name" value="LipidA_mod_glycosyltrf_83"/>
</dbReference>
<dbReference type="EMBL" id="CYZN01000003">
    <property type="protein sequence ID" value="CUN61633.1"/>
    <property type="molecule type" value="Genomic_DNA"/>
</dbReference>
<dbReference type="GO" id="GO:0009103">
    <property type="term" value="P:lipopolysaccharide biosynthetic process"/>
    <property type="evidence" value="ECO:0007669"/>
    <property type="project" value="UniProtKB-ARBA"/>
</dbReference>
<dbReference type="PANTHER" id="PTHR33908:SF11">
    <property type="entry name" value="MEMBRANE PROTEIN"/>
    <property type="match status" value="1"/>
</dbReference>
<evidence type="ECO:0000256" key="1">
    <source>
        <dbReference type="ARBA" id="ARBA00004651"/>
    </source>
</evidence>
<keyword evidence="2" id="KW-1003">Cell membrane</keyword>
<reference evidence="9 10" key="1">
    <citation type="submission" date="2015-09" db="EMBL/GenBank/DDBJ databases">
        <authorList>
            <consortium name="Pathogen Informatics"/>
        </authorList>
    </citation>
    <scope>NUCLEOTIDE SEQUENCE [LARGE SCALE GENOMIC DNA]</scope>
    <source>
        <strain evidence="9 10">2789STDY5834863</strain>
    </source>
</reference>
<keyword evidence="3" id="KW-0328">Glycosyltransferase</keyword>
<feature type="transmembrane region" description="Helical" evidence="8">
    <location>
        <begin position="338"/>
        <end position="361"/>
    </location>
</feature>
<feature type="transmembrane region" description="Helical" evidence="8">
    <location>
        <begin position="242"/>
        <end position="262"/>
    </location>
</feature>
<feature type="transmembrane region" description="Helical" evidence="8">
    <location>
        <begin position="170"/>
        <end position="187"/>
    </location>
</feature>
<feature type="transmembrane region" description="Helical" evidence="8">
    <location>
        <begin position="207"/>
        <end position="230"/>
    </location>
</feature>
<evidence type="ECO:0000256" key="4">
    <source>
        <dbReference type="ARBA" id="ARBA00022679"/>
    </source>
</evidence>
<dbReference type="PANTHER" id="PTHR33908">
    <property type="entry name" value="MANNOSYLTRANSFERASE YKCB-RELATED"/>
    <property type="match status" value="1"/>
</dbReference>
<dbReference type="GO" id="GO:0005886">
    <property type="term" value="C:plasma membrane"/>
    <property type="evidence" value="ECO:0007669"/>
    <property type="project" value="UniProtKB-SubCell"/>
</dbReference>
<feature type="transmembrane region" description="Helical" evidence="8">
    <location>
        <begin position="20"/>
        <end position="37"/>
    </location>
</feature>
<evidence type="ECO:0000256" key="6">
    <source>
        <dbReference type="ARBA" id="ARBA00022989"/>
    </source>
</evidence>
<feature type="transmembrane region" description="Helical" evidence="8">
    <location>
        <begin position="463"/>
        <end position="485"/>
    </location>
</feature>
<feature type="transmembrane region" description="Helical" evidence="8">
    <location>
        <begin position="399"/>
        <end position="419"/>
    </location>
</feature>
<feature type="transmembrane region" description="Helical" evidence="8">
    <location>
        <begin position="114"/>
        <end position="132"/>
    </location>
</feature>
<evidence type="ECO:0000313" key="10">
    <source>
        <dbReference type="Proteomes" id="UP000095431"/>
    </source>
</evidence>
<evidence type="ECO:0000313" key="9">
    <source>
        <dbReference type="EMBL" id="CUN61633.1"/>
    </source>
</evidence>
<dbReference type="eggNOG" id="COG1807">
    <property type="taxonomic scope" value="Bacteria"/>
</dbReference>
<dbReference type="AlphaFoldDB" id="A0A173YDB2"/>
<feature type="transmembrane region" description="Helical" evidence="8">
    <location>
        <begin position="144"/>
        <end position="165"/>
    </location>
</feature>
<proteinExistence type="predicted"/>
<keyword evidence="7 8" id="KW-0472">Membrane</keyword>
<evidence type="ECO:0000256" key="8">
    <source>
        <dbReference type="SAM" id="Phobius"/>
    </source>
</evidence>
<evidence type="ECO:0000256" key="7">
    <source>
        <dbReference type="ARBA" id="ARBA00023136"/>
    </source>
</evidence>
<feature type="transmembrane region" description="Helical" evidence="8">
    <location>
        <begin position="431"/>
        <end position="451"/>
    </location>
</feature>
<accession>A0A173YDB2</accession>
<keyword evidence="6 8" id="KW-1133">Transmembrane helix</keyword>
<organism evidence="9 10">
    <name type="scientific">Blautia wexlerae</name>
    <dbReference type="NCBI Taxonomy" id="418240"/>
    <lineage>
        <taxon>Bacteria</taxon>
        <taxon>Bacillati</taxon>
        <taxon>Bacillota</taxon>
        <taxon>Clostridia</taxon>
        <taxon>Lachnospirales</taxon>
        <taxon>Lachnospiraceae</taxon>
        <taxon>Blautia</taxon>
    </lineage>
</organism>
<evidence type="ECO:0000256" key="3">
    <source>
        <dbReference type="ARBA" id="ARBA00022676"/>
    </source>
</evidence>
<protein>
    <submittedName>
        <fullName evidence="9">Predicted membrane protein</fullName>
    </submittedName>
</protein>
<dbReference type="GO" id="GO:0016763">
    <property type="term" value="F:pentosyltransferase activity"/>
    <property type="evidence" value="ECO:0007669"/>
    <property type="project" value="TreeGrafter"/>
</dbReference>
<evidence type="ECO:0000256" key="2">
    <source>
        <dbReference type="ARBA" id="ARBA00022475"/>
    </source>
</evidence>
<comment type="subcellular location">
    <subcellularLocation>
        <location evidence="1">Cell membrane</location>
        <topology evidence="1">Multi-pass membrane protein</topology>
    </subcellularLocation>
</comment>
<feature type="transmembrane region" description="Helical" evidence="8">
    <location>
        <begin position="81"/>
        <end position="102"/>
    </location>
</feature>
<keyword evidence="4" id="KW-0808">Transferase</keyword>
<dbReference type="RefSeq" id="WP_227310973.1">
    <property type="nucleotide sequence ID" value="NZ_BTHH01000002.1"/>
</dbReference>
<keyword evidence="5 8" id="KW-0812">Transmembrane</keyword>
<dbReference type="Proteomes" id="UP000095431">
    <property type="component" value="Unassembled WGS sequence"/>
</dbReference>
<name>A0A173YDB2_9FIRM</name>
<gene>
    <name evidence="9" type="ORF">ERS852478_00628</name>
</gene>